<feature type="region of interest" description="Disordered" evidence="1">
    <location>
        <begin position="389"/>
        <end position="435"/>
    </location>
</feature>
<keyword evidence="4" id="KW-1185">Reference proteome</keyword>
<dbReference type="GO" id="GO:0004540">
    <property type="term" value="F:RNA nuclease activity"/>
    <property type="evidence" value="ECO:0007669"/>
    <property type="project" value="UniProtKB-ARBA"/>
</dbReference>
<proteinExistence type="predicted"/>
<dbReference type="Gene3D" id="3.40.50.1010">
    <property type="entry name" value="5'-nuclease"/>
    <property type="match status" value="1"/>
</dbReference>
<dbReference type="SMART" id="SM00670">
    <property type="entry name" value="PINc"/>
    <property type="match status" value="1"/>
</dbReference>
<feature type="compositionally biased region" description="Low complexity" evidence="1">
    <location>
        <begin position="277"/>
        <end position="302"/>
    </location>
</feature>
<protein>
    <recommendedName>
        <fullName evidence="2">PIN domain-containing protein</fullName>
    </recommendedName>
</protein>
<dbReference type="InterPro" id="IPR002716">
    <property type="entry name" value="PIN_dom"/>
</dbReference>
<evidence type="ECO:0000313" key="4">
    <source>
        <dbReference type="Proteomes" id="UP000193920"/>
    </source>
</evidence>
<feature type="domain" description="PIN" evidence="2">
    <location>
        <begin position="53"/>
        <end position="180"/>
    </location>
</feature>
<dbReference type="CDD" id="cd18727">
    <property type="entry name" value="PIN_Swt1-like"/>
    <property type="match status" value="1"/>
</dbReference>
<feature type="compositionally biased region" description="Polar residues" evidence="1">
    <location>
        <begin position="260"/>
        <end position="276"/>
    </location>
</feature>
<dbReference type="InterPro" id="IPR052626">
    <property type="entry name" value="SWT1_Regulator"/>
</dbReference>
<sequence length="774" mass="90275">MDFTWTDVDTSVQTEINKEFEQYRNQQVIGWDMEYNQNLNINTNSGKASFYDFFVVVDTNVLLYKQKFLSELFQFQKDFKVAIVIPWIVIQELDGLKNSTKLMDNNISLSKLARSALSLILKYTVDENSNLIGQKYNEILNVGNPMFSKNDDKILDCCLYFRQNYSKDVFLLSNDKALCVKSMFSNIKVIESWEDSAEAFIMQVTSIDENKAQNIANSVRPSSSNFRNHNISNNNSFNNNSNNNNNNNNNNMNMNMKNNTVFSNYNNINKTSTHSFNQENNNNENINMNLNFNNNKNFNLMNDYQDKSYDNSKSNKNNSDFEFKDYSFGKKNKNNNNYSNFDFGQYEGYSSVDDHKKLMEEYENSIKNNNNASKNLYNFKNSQSSTINNNNNFNKSGNIKDNTAISRNINNDKDSNKYFNKPQNKKTSKKKRNQQIDLYGDLIEYSSVDDHKKLMEDYEKSLKEEEEAGNKDKVKKDNKIGIKRKQEFDNVTKVNINNDLSSTNNNINNFEILNRKIKIPTRRLKQVNKNNDVSDINNNNNMYHIKEPLDTNKNYSIENSKIKKIRTDNHLPFSNGYNIYQNNSISNMNNSNNSYSFGNSIDIHNNQSKNLNGISQNKQSMVQNYMMAVESNTTSESCTLKMISIVENYLSNGLKKFVDKNIKKNKPIPNTIPYAFPTKINDLFDLIINSWDFFQKGYPSFYENEPLTKTIETQKLINKYRRQSIELTENELLTVHKNLEQILEICEGLEGREISIKRRKELKNIKELIKKIKN</sequence>
<feature type="compositionally biased region" description="Low complexity" evidence="1">
    <location>
        <begin position="222"/>
        <end position="259"/>
    </location>
</feature>
<accession>A0A1Y1YP84</accession>
<evidence type="ECO:0000259" key="2">
    <source>
        <dbReference type="SMART" id="SM00670"/>
    </source>
</evidence>
<dbReference type="PANTHER" id="PTHR16161">
    <property type="entry name" value="TRANSCRIPTIONAL PROTEIN SWT1"/>
    <property type="match status" value="1"/>
</dbReference>
<dbReference type="PANTHER" id="PTHR16161:SF0">
    <property type="entry name" value="TRANSCRIPTIONAL PROTEIN SWT1"/>
    <property type="match status" value="1"/>
</dbReference>
<dbReference type="AlphaFoldDB" id="A0A1Y1YP84"/>
<dbReference type="OrthoDB" id="2017974at2759"/>
<dbReference type="EMBL" id="MCOG01000547">
    <property type="protein sequence ID" value="ORX99394.1"/>
    <property type="molecule type" value="Genomic_DNA"/>
</dbReference>
<dbReference type="Pfam" id="PF13638">
    <property type="entry name" value="PIN_4"/>
    <property type="match status" value="1"/>
</dbReference>
<gene>
    <name evidence="3" type="ORF">LY90DRAFT_709545</name>
</gene>
<name>A0A1Y1YP84_9FUNG</name>
<evidence type="ECO:0000313" key="3">
    <source>
        <dbReference type="EMBL" id="ORX99394.1"/>
    </source>
</evidence>
<dbReference type="Proteomes" id="UP000193920">
    <property type="component" value="Unassembled WGS sequence"/>
</dbReference>
<feature type="region of interest" description="Disordered" evidence="1">
    <location>
        <begin position="219"/>
        <end position="320"/>
    </location>
</feature>
<dbReference type="SUPFAM" id="SSF88723">
    <property type="entry name" value="PIN domain-like"/>
    <property type="match status" value="1"/>
</dbReference>
<evidence type="ECO:0000256" key="1">
    <source>
        <dbReference type="SAM" id="MobiDB-lite"/>
    </source>
</evidence>
<reference evidence="3 4" key="1">
    <citation type="submission" date="2016-08" db="EMBL/GenBank/DDBJ databases">
        <title>A Parts List for Fungal Cellulosomes Revealed by Comparative Genomics.</title>
        <authorList>
            <consortium name="DOE Joint Genome Institute"/>
            <person name="Haitjema C.H."/>
            <person name="Gilmore S.P."/>
            <person name="Henske J.K."/>
            <person name="Solomon K.V."/>
            <person name="De Groot R."/>
            <person name="Kuo A."/>
            <person name="Mondo S.J."/>
            <person name="Salamov A.A."/>
            <person name="Labutti K."/>
            <person name="Zhao Z."/>
            <person name="Chiniquy J."/>
            <person name="Barry K."/>
            <person name="Brewer H.M."/>
            <person name="Purvine S.O."/>
            <person name="Wright A.T."/>
            <person name="Boxma B."/>
            <person name="Van Alen T."/>
            <person name="Hackstein J.H."/>
            <person name="Baker S.E."/>
            <person name="Grigoriev I.V."/>
            <person name="O'Malley M.A."/>
        </authorList>
    </citation>
    <scope>NUCLEOTIDE SEQUENCE [LARGE SCALE GENOMIC DNA]</scope>
    <source>
        <strain evidence="3 4">G1</strain>
    </source>
</reference>
<comment type="caution">
    <text evidence="3">The sequence shown here is derived from an EMBL/GenBank/DDBJ whole genome shotgun (WGS) entry which is preliminary data.</text>
</comment>
<organism evidence="3 4">
    <name type="scientific">Neocallimastix californiae</name>
    <dbReference type="NCBI Taxonomy" id="1754190"/>
    <lineage>
        <taxon>Eukaryota</taxon>
        <taxon>Fungi</taxon>
        <taxon>Fungi incertae sedis</taxon>
        <taxon>Chytridiomycota</taxon>
        <taxon>Chytridiomycota incertae sedis</taxon>
        <taxon>Neocallimastigomycetes</taxon>
        <taxon>Neocallimastigales</taxon>
        <taxon>Neocallimastigaceae</taxon>
        <taxon>Neocallimastix</taxon>
    </lineage>
</organism>
<feature type="compositionally biased region" description="Basic residues" evidence="1">
    <location>
        <begin position="423"/>
        <end position="433"/>
    </location>
</feature>
<dbReference type="InterPro" id="IPR029060">
    <property type="entry name" value="PIN-like_dom_sf"/>
</dbReference>
<feature type="compositionally biased region" description="Low complexity" evidence="1">
    <location>
        <begin position="389"/>
        <end position="402"/>
    </location>
</feature>
<dbReference type="STRING" id="1754190.A0A1Y1YP84"/>
<dbReference type="GO" id="GO:0005634">
    <property type="term" value="C:nucleus"/>
    <property type="evidence" value="ECO:0007669"/>
    <property type="project" value="TreeGrafter"/>
</dbReference>